<evidence type="ECO:0000313" key="19">
    <source>
        <dbReference type="Proteomes" id="UP000585609"/>
    </source>
</evidence>
<feature type="binding site" evidence="14">
    <location>
        <position position="48"/>
    </location>
    <ligand>
        <name>L-threonine</name>
        <dbReference type="ChEBI" id="CHEBI:57926"/>
    </ligand>
</feature>
<evidence type="ECO:0000256" key="8">
    <source>
        <dbReference type="ARBA" id="ARBA00022695"/>
    </source>
</evidence>
<sequence>MAVFTIQNKRLTELKSNIMNMVGVTQETIKEAAALIRKGGLVAFPTETVYGLGADALNPLAVVRIFEVKNRPRFDPLIVHLADFSSTEKLCSSVDERARKLMEKFWPGPLTLVLPKTEVVPDIVTAGLPTVAIRMPAHPVALRLIEEAGTPIAAPSANPFGYLSPTTAEHVREQLGERVDLILDGGKCPIGVESTVIELTGKEPLLLRPGGLSIEEIKKVIGKVKISTISPRPRSPGQLTHHYSPRTPIRILKGKEFELITHAGAAPSNHENGDENGESIFYLKTKKRVGLLSFKSPKKNLPYEVVEILSPRGDLREAAANLFSCLHKLDRAGLDIILAEPVPEVGLGRAIMDRLCKAAGRDCSHRLKTGASTD</sequence>
<evidence type="ECO:0000256" key="4">
    <source>
        <dbReference type="ARBA" id="ARBA00015492"/>
    </source>
</evidence>
<evidence type="ECO:0000256" key="12">
    <source>
        <dbReference type="ARBA" id="ARBA00048366"/>
    </source>
</evidence>
<dbReference type="GO" id="GO:0008033">
    <property type="term" value="P:tRNA processing"/>
    <property type="evidence" value="ECO:0007669"/>
    <property type="project" value="UniProtKB-KW"/>
</dbReference>
<dbReference type="GO" id="GO:0006450">
    <property type="term" value="P:regulation of translational fidelity"/>
    <property type="evidence" value="ECO:0007669"/>
    <property type="project" value="TreeGrafter"/>
</dbReference>
<dbReference type="InterPro" id="IPR005145">
    <property type="entry name" value="Sua5_C"/>
</dbReference>
<dbReference type="InterPro" id="IPR010923">
    <property type="entry name" value="T(6)A37_SUA5"/>
</dbReference>
<evidence type="ECO:0000256" key="2">
    <source>
        <dbReference type="ARBA" id="ARBA00007663"/>
    </source>
</evidence>
<dbReference type="PANTHER" id="PTHR17490:SF16">
    <property type="entry name" value="THREONYLCARBAMOYL-AMP SYNTHASE"/>
    <property type="match status" value="1"/>
</dbReference>
<evidence type="ECO:0000256" key="11">
    <source>
        <dbReference type="ARBA" id="ARBA00029774"/>
    </source>
</evidence>
<dbReference type="PROSITE" id="PS51163">
    <property type="entry name" value="YRDC"/>
    <property type="match status" value="1"/>
</dbReference>
<dbReference type="Gene3D" id="3.90.870.10">
    <property type="entry name" value="DHBP synthase"/>
    <property type="match status" value="1"/>
</dbReference>
<evidence type="ECO:0000256" key="9">
    <source>
        <dbReference type="ARBA" id="ARBA00022741"/>
    </source>
</evidence>
<dbReference type="PIRSF" id="PIRSF004930">
    <property type="entry name" value="Tln_factor_SUA5"/>
    <property type="match status" value="1"/>
</dbReference>
<feature type="domain" description="YrdC-like" evidence="15">
    <location>
        <begin position="26"/>
        <end position="212"/>
    </location>
</feature>
<comment type="caution">
    <text evidence="17">The sequence shown here is derived from an EMBL/GenBank/DDBJ whole genome shotgun (WGS) entry which is preliminary data.</text>
</comment>
<feature type="binding site" evidence="14">
    <location>
        <position position="71"/>
    </location>
    <ligand>
        <name>ATP</name>
        <dbReference type="ChEBI" id="CHEBI:30616"/>
    </ligand>
</feature>
<comment type="function">
    <text evidence="13">Required for the formation of a threonylcarbamoyl group on adenosine at position 37 (t(6)A37) in tRNAs that read codons beginning with adenine.</text>
</comment>
<feature type="binding site" evidence="14">
    <location>
        <position position="208"/>
    </location>
    <ligand>
        <name>ATP</name>
        <dbReference type="ChEBI" id="CHEBI:30616"/>
    </ligand>
</feature>
<protein>
    <recommendedName>
        <fullName evidence="4 13">Threonylcarbamoyl-AMP synthase</fullName>
        <shortName evidence="13">TC-AMP synthase</shortName>
        <ecNumber evidence="3 13">2.7.7.87</ecNumber>
    </recommendedName>
    <alternativeName>
        <fullName evidence="11 13">L-threonylcarbamoyladenylate synthase</fullName>
    </alternativeName>
</protein>
<evidence type="ECO:0000256" key="14">
    <source>
        <dbReference type="PIRSR" id="PIRSR004930-1"/>
    </source>
</evidence>
<reference evidence="18 19" key="1">
    <citation type="journal article" date="2020" name="Front. Microbiol.">
        <title>Single-cell genomics of novel Actinobacteria with the Wood-Ljungdahl pathway discovered in a serpentinizing system.</title>
        <authorList>
            <person name="Merino N."/>
            <person name="Kawai M."/>
            <person name="Boyd E.S."/>
            <person name="Colman D.R."/>
            <person name="McGlynn S.E."/>
            <person name="Nealson K.H."/>
            <person name="Kurokawa K."/>
            <person name="Hongoh Y."/>
        </authorList>
    </citation>
    <scope>NUCLEOTIDE SEQUENCE [LARGE SCALE GENOMIC DNA]</scope>
    <source>
        <strain evidence="16 18">S03</strain>
        <strain evidence="17 19">S09_30</strain>
    </source>
</reference>
<evidence type="ECO:0000313" key="18">
    <source>
        <dbReference type="Proteomes" id="UP000574717"/>
    </source>
</evidence>
<dbReference type="EMBL" id="BLRW01000017">
    <property type="protein sequence ID" value="GFP22777.1"/>
    <property type="molecule type" value="Genomic_DNA"/>
</dbReference>
<feature type="binding site" evidence="14">
    <location>
        <position position="164"/>
    </location>
    <ligand>
        <name>ATP</name>
        <dbReference type="ChEBI" id="CHEBI:30616"/>
    </ligand>
</feature>
<dbReference type="InterPro" id="IPR006070">
    <property type="entry name" value="Sua5-like_dom"/>
</dbReference>
<dbReference type="SUPFAM" id="SSF55821">
    <property type="entry name" value="YrdC/RibB"/>
    <property type="match status" value="1"/>
</dbReference>
<feature type="binding site" evidence="14">
    <location>
        <position position="154"/>
    </location>
    <ligand>
        <name>L-threonine</name>
        <dbReference type="ChEBI" id="CHEBI:57926"/>
    </ligand>
</feature>
<dbReference type="FunFam" id="3.90.870.10:FF:000009">
    <property type="entry name" value="Threonylcarbamoyl-AMP synthase, putative"/>
    <property type="match status" value="1"/>
</dbReference>
<evidence type="ECO:0000256" key="6">
    <source>
        <dbReference type="ARBA" id="ARBA00022679"/>
    </source>
</evidence>
<feature type="binding site" evidence="14">
    <location>
        <position position="243"/>
    </location>
    <ligand>
        <name>ATP</name>
        <dbReference type="ChEBI" id="CHEBI:30616"/>
    </ligand>
</feature>
<dbReference type="GO" id="GO:0005737">
    <property type="term" value="C:cytoplasm"/>
    <property type="evidence" value="ECO:0007669"/>
    <property type="project" value="UniProtKB-SubCell"/>
</dbReference>
<feature type="binding site" evidence="14">
    <location>
        <position position="80"/>
    </location>
    <ligand>
        <name>L-threonine</name>
        <dbReference type="ChEBI" id="CHEBI:57926"/>
    </ligand>
</feature>
<keyword evidence="10 13" id="KW-0067">ATP-binding</keyword>
<organism evidence="17 19">
    <name type="scientific">Candidatus Hakubella thermalkaliphila</name>
    <dbReference type="NCBI Taxonomy" id="2754717"/>
    <lineage>
        <taxon>Bacteria</taxon>
        <taxon>Bacillati</taxon>
        <taxon>Actinomycetota</taxon>
        <taxon>Actinomycetota incertae sedis</taxon>
        <taxon>Candidatus Hakubellales</taxon>
        <taxon>Candidatus Hakubellaceae</taxon>
        <taxon>Candidatus Hakubella</taxon>
    </lineage>
</organism>
<dbReference type="EC" id="2.7.7.87" evidence="3 13"/>
<keyword evidence="5 13" id="KW-0963">Cytoplasm</keyword>
<dbReference type="NCBIfam" id="TIGR00057">
    <property type="entry name" value="L-threonylcarbamoyladenylate synthase"/>
    <property type="match status" value="1"/>
</dbReference>
<dbReference type="GO" id="GO:0003725">
    <property type="term" value="F:double-stranded RNA binding"/>
    <property type="evidence" value="ECO:0007669"/>
    <property type="project" value="UniProtKB-UniRule"/>
</dbReference>
<dbReference type="GO" id="GO:0000049">
    <property type="term" value="F:tRNA binding"/>
    <property type="evidence" value="ECO:0007669"/>
    <property type="project" value="TreeGrafter"/>
</dbReference>
<dbReference type="AlphaFoldDB" id="A0A6V8NRT6"/>
<comment type="subcellular location">
    <subcellularLocation>
        <location evidence="1 13">Cytoplasm</location>
    </subcellularLocation>
</comment>
<dbReference type="Pfam" id="PF01300">
    <property type="entry name" value="Sua5_yciO_yrdC"/>
    <property type="match status" value="1"/>
</dbReference>
<comment type="catalytic activity">
    <reaction evidence="12 13">
        <text>L-threonine + hydrogencarbonate + ATP = L-threonylcarbamoyladenylate + diphosphate + H2O</text>
        <dbReference type="Rhea" id="RHEA:36407"/>
        <dbReference type="ChEBI" id="CHEBI:15377"/>
        <dbReference type="ChEBI" id="CHEBI:17544"/>
        <dbReference type="ChEBI" id="CHEBI:30616"/>
        <dbReference type="ChEBI" id="CHEBI:33019"/>
        <dbReference type="ChEBI" id="CHEBI:57926"/>
        <dbReference type="ChEBI" id="CHEBI:73682"/>
        <dbReference type="EC" id="2.7.7.87"/>
    </reaction>
</comment>
<feature type="binding site" evidence="14">
    <location>
        <position position="194"/>
    </location>
    <ligand>
        <name>L-threonine</name>
        <dbReference type="ChEBI" id="CHEBI:57926"/>
    </ligand>
</feature>
<evidence type="ECO:0000256" key="5">
    <source>
        <dbReference type="ARBA" id="ARBA00022490"/>
    </source>
</evidence>
<dbReference type="Proteomes" id="UP000574717">
    <property type="component" value="Unassembled WGS sequence"/>
</dbReference>
<evidence type="ECO:0000256" key="7">
    <source>
        <dbReference type="ARBA" id="ARBA00022694"/>
    </source>
</evidence>
<keyword evidence="8 13" id="KW-0548">Nucleotidyltransferase</keyword>
<dbReference type="InterPro" id="IPR050156">
    <property type="entry name" value="TC-AMP_synthase_SUA5"/>
</dbReference>
<keyword evidence="6 13" id="KW-0808">Transferase</keyword>
<keyword evidence="9 13" id="KW-0547">Nucleotide-binding</keyword>
<evidence type="ECO:0000256" key="10">
    <source>
        <dbReference type="ARBA" id="ARBA00022840"/>
    </source>
</evidence>
<dbReference type="GO" id="GO:0061710">
    <property type="term" value="F:L-threonylcarbamoyladenylate synthase"/>
    <property type="evidence" value="ECO:0007669"/>
    <property type="project" value="UniProtKB-EC"/>
</dbReference>
<dbReference type="InterPro" id="IPR038385">
    <property type="entry name" value="Sua5/YwlC_C"/>
</dbReference>
<dbReference type="GO" id="GO:0005524">
    <property type="term" value="F:ATP binding"/>
    <property type="evidence" value="ECO:0007669"/>
    <property type="project" value="UniProtKB-UniRule"/>
</dbReference>
<evidence type="ECO:0000256" key="3">
    <source>
        <dbReference type="ARBA" id="ARBA00012584"/>
    </source>
</evidence>
<accession>A0A6V8NRT6</accession>
<evidence type="ECO:0000259" key="15">
    <source>
        <dbReference type="PROSITE" id="PS51163"/>
    </source>
</evidence>
<name>A0A6V8NRT6_9ACTN</name>
<comment type="similarity">
    <text evidence="2 13">Belongs to the SUA5 family.</text>
</comment>
<evidence type="ECO:0000313" key="17">
    <source>
        <dbReference type="EMBL" id="GFP22777.1"/>
    </source>
</evidence>
<proteinExistence type="inferred from homology"/>
<feature type="binding site" evidence="14">
    <location>
        <position position="130"/>
    </location>
    <ligand>
        <name>ATP</name>
        <dbReference type="ChEBI" id="CHEBI:30616"/>
    </ligand>
</feature>
<dbReference type="EMBL" id="BLRU01000058">
    <property type="protein sequence ID" value="GFP19296.1"/>
    <property type="molecule type" value="Genomic_DNA"/>
</dbReference>
<feature type="binding site" evidence="14">
    <location>
        <position position="156"/>
    </location>
    <ligand>
        <name>ATP</name>
        <dbReference type="ChEBI" id="CHEBI:30616"/>
    </ligand>
</feature>
<evidence type="ECO:0000256" key="1">
    <source>
        <dbReference type="ARBA" id="ARBA00004496"/>
    </source>
</evidence>
<keyword evidence="7 13" id="KW-0819">tRNA processing</keyword>
<dbReference type="InterPro" id="IPR017945">
    <property type="entry name" value="DHBP_synth_RibB-like_a/b_dom"/>
</dbReference>
<feature type="binding site" evidence="14">
    <location>
        <position position="134"/>
    </location>
    <ligand>
        <name>L-threonine</name>
        <dbReference type="ChEBI" id="CHEBI:57926"/>
    </ligand>
</feature>
<evidence type="ECO:0000256" key="13">
    <source>
        <dbReference type="PIRNR" id="PIRNR004930"/>
    </source>
</evidence>
<dbReference type="Gene3D" id="3.40.50.11030">
    <property type="entry name" value="Threonylcarbamoyl-AMP synthase, C-terminal domain"/>
    <property type="match status" value="1"/>
</dbReference>
<evidence type="ECO:0000313" key="16">
    <source>
        <dbReference type="EMBL" id="GFP19296.1"/>
    </source>
</evidence>
<dbReference type="Proteomes" id="UP000585609">
    <property type="component" value="Unassembled WGS sequence"/>
</dbReference>
<gene>
    <name evidence="16" type="ORF">HKBW3S03_00801</name>
    <name evidence="17" type="ORF">HKBW3S09_00244</name>
</gene>
<dbReference type="Pfam" id="PF03481">
    <property type="entry name" value="Sua5_C"/>
    <property type="match status" value="1"/>
</dbReference>
<dbReference type="PANTHER" id="PTHR17490">
    <property type="entry name" value="SUA5"/>
    <property type="match status" value="1"/>
</dbReference>